<sequence length="384" mass="44249">MAKFVDKQNLLQYKYFNNLVGNYDIVREIVSNYMAGEQQLSNRTAQSNPREYRESLRMLNKAKQDLPAALYSRKEDQERCHKEIFYGSTKQARQNANRYIDILLCISFFQGAQIRRSVEASPGMLEGLSDREKRQKFEFKREDGKYYSSFFSVPKLVLVNRDLFAQHLERDAAEEDLERLESMMPRDVHYILNVQHEAQSESAYLIAREESLYIQRLGRYKLTPKIQLRCGGMEDPEILSVALCLTDYLLEMKSIAAQQADSPREAGAGDAGRRRVSKYVDQNSIKIFDISRSSGREGYELEVDYFKKKHGTVGTARRTGYEMTPHTRRGHYRTYSDGKTVYVHSSVIHKEKYDGIQSAHRINDAGENSIAQEDAGGPTFTMGM</sequence>
<accession>A0A2K4ZN80</accession>
<dbReference type="EMBL" id="OFSM01000033">
    <property type="protein sequence ID" value="SOY31886.1"/>
    <property type="molecule type" value="Genomic_DNA"/>
</dbReference>
<gene>
    <name evidence="1" type="ORF">AMURIS_04635</name>
</gene>
<dbReference type="OrthoDB" id="2046122at2"/>
<dbReference type="Proteomes" id="UP000236311">
    <property type="component" value="Unassembled WGS sequence"/>
</dbReference>
<proteinExistence type="predicted"/>
<dbReference type="RefSeq" id="WP_103241851.1">
    <property type="nucleotide sequence ID" value="NZ_JANJZD010000035.1"/>
</dbReference>
<evidence type="ECO:0000313" key="2">
    <source>
        <dbReference type="Proteomes" id="UP000236311"/>
    </source>
</evidence>
<name>A0A2K4ZN80_9FIRM</name>
<dbReference type="AlphaFoldDB" id="A0A2K4ZN80"/>
<protein>
    <submittedName>
        <fullName evidence="1">Uncharacterized protein</fullName>
    </submittedName>
</protein>
<organism evidence="1 2">
    <name type="scientific">Acetatifactor muris</name>
    <dbReference type="NCBI Taxonomy" id="879566"/>
    <lineage>
        <taxon>Bacteria</taxon>
        <taxon>Bacillati</taxon>
        <taxon>Bacillota</taxon>
        <taxon>Clostridia</taxon>
        <taxon>Lachnospirales</taxon>
        <taxon>Lachnospiraceae</taxon>
        <taxon>Acetatifactor</taxon>
    </lineage>
</organism>
<keyword evidence="2" id="KW-1185">Reference proteome</keyword>
<evidence type="ECO:0000313" key="1">
    <source>
        <dbReference type="EMBL" id="SOY31886.1"/>
    </source>
</evidence>
<reference evidence="1 2" key="1">
    <citation type="submission" date="2018-01" db="EMBL/GenBank/DDBJ databases">
        <authorList>
            <person name="Gaut B.S."/>
            <person name="Morton B.R."/>
            <person name="Clegg M.T."/>
            <person name="Duvall M.R."/>
        </authorList>
    </citation>
    <scope>NUCLEOTIDE SEQUENCE [LARGE SCALE GENOMIC DNA]</scope>
    <source>
        <strain evidence="1">GP69</strain>
    </source>
</reference>